<name>A0A9D2U7Y7_9BURK</name>
<dbReference type="Pfam" id="PF12705">
    <property type="entry name" value="PDDEXK_1"/>
    <property type="match status" value="1"/>
</dbReference>
<proteinExistence type="predicted"/>
<accession>A0A9D2U7Y7</accession>
<reference evidence="2" key="2">
    <citation type="submission" date="2021-04" db="EMBL/GenBank/DDBJ databases">
        <authorList>
            <person name="Gilroy R."/>
        </authorList>
    </citation>
    <scope>NUCLEOTIDE SEQUENCE</scope>
    <source>
        <strain evidence="2">9264</strain>
    </source>
</reference>
<evidence type="ECO:0000313" key="3">
    <source>
        <dbReference type="Proteomes" id="UP000823889"/>
    </source>
</evidence>
<organism evidence="2 3">
    <name type="scientific">Candidatus Paenalcaligenes intestinipullorum</name>
    <dbReference type="NCBI Taxonomy" id="2838718"/>
    <lineage>
        <taxon>Bacteria</taxon>
        <taxon>Pseudomonadati</taxon>
        <taxon>Pseudomonadota</taxon>
        <taxon>Betaproteobacteria</taxon>
        <taxon>Burkholderiales</taxon>
        <taxon>Alcaligenaceae</taxon>
        <taxon>Paenalcaligenes</taxon>
    </lineage>
</organism>
<dbReference type="Proteomes" id="UP000823889">
    <property type="component" value="Unassembled WGS sequence"/>
</dbReference>
<dbReference type="AlphaFoldDB" id="A0A9D2U7Y7"/>
<dbReference type="NCBIfam" id="TIGR03623">
    <property type="entry name" value="probable DNA repair protein"/>
    <property type="match status" value="1"/>
</dbReference>
<feature type="non-terminal residue" evidence="2">
    <location>
        <position position="1"/>
    </location>
</feature>
<evidence type="ECO:0000313" key="2">
    <source>
        <dbReference type="EMBL" id="HJD44070.1"/>
    </source>
</evidence>
<comment type="caution">
    <text evidence="2">The sequence shown here is derived from an EMBL/GenBank/DDBJ whole genome shotgun (WGS) entry which is preliminary data.</text>
</comment>
<dbReference type="Gene3D" id="3.90.320.10">
    <property type="match status" value="1"/>
</dbReference>
<gene>
    <name evidence="2" type="ORF">H9906_03470</name>
</gene>
<evidence type="ECO:0000259" key="1">
    <source>
        <dbReference type="Pfam" id="PF12705"/>
    </source>
</evidence>
<dbReference type="EMBL" id="DWUQ01000067">
    <property type="protein sequence ID" value="HJD44070.1"/>
    <property type="molecule type" value="Genomic_DNA"/>
</dbReference>
<dbReference type="InterPro" id="IPR011604">
    <property type="entry name" value="PDDEXK-like_dom_sf"/>
</dbReference>
<dbReference type="InterPro" id="IPR011335">
    <property type="entry name" value="Restrct_endonuc-II-like"/>
</dbReference>
<dbReference type="InterPro" id="IPR038726">
    <property type="entry name" value="PDDEXK_AddAB-type"/>
</dbReference>
<feature type="domain" description="PD-(D/E)XK endonuclease-like" evidence="1">
    <location>
        <begin position="423"/>
        <end position="693"/>
    </location>
</feature>
<dbReference type="InterPro" id="IPR019925">
    <property type="entry name" value="DNA_repair_protein_predicted"/>
</dbReference>
<protein>
    <submittedName>
        <fullName evidence="2">PD-(D/E)XK nuclease family protein</fullName>
    </submittedName>
</protein>
<dbReference type="SUPFAM" id="SSF52540">
    <property type="entry name" value="P-loop containing nucleoside triphosphate hydrolases"/>
    <property type="match status" value="1"/>
</dbReference>
<sequence>VLVGFHEYSPRLSVILEALTTQGAALASLEFATSPAHQINYYVAQDATQEWRMALHWAAEQVRADPSRCVAVVGAELESNVPLVHRILAQACQGTEHSAPLAWNVAVGRSLSDWPLAHAALSWLAVLAACQQAEPLTPELVGRALLAGGCAGSLSERHARAQLDAYWRKQEITHLSTAEFNAALNHYAPQLAAAWHSAWGLMAAQPAQQSAADWIDFFRQWLMALGFPGEAALDSHSFQVMEALDSELGRFARQSPVLTSLSLFQAQTLLDRMVAEAIFQPQRDPKARIDVLGLLEAEGGRWDAVWVVGLTDEVLPAVVKPNPLLPISALRRANAPRATPERELAWAEVVFRSLQETAPILICSYPRYAGDQLLRPSPLLHDIADEYTPTPIPPPSPAEVEWLSDHWGPPLQTDQLLKGGVNALDTQARSPLWAFVKYRLHAQGLRHYARIGAANKRGSFLHAVLERFWQRFTRPDKDSLQDFLAQADASTQLAALIDDVADQYLDGYSAQHRALECERSLIILQQWLEVENAREDFVVHSIEEDLAWSAGSLQLKMRVDRVDELADGRLVIVDYKTSATAKTLLSSWVRTRPIDLQLPIYAAQVVEQGAEVGGLALGWLNRRSPGFIGYGDMGLGVEGIVCRDAKNQDELPPWSQQIQQWQQAVAQLAEELCSGYAAQETTHPDDLRYCDARPFLRLNEAP</sequence>
<dbReference type="InterPro" id="IPR027417">
    <property type="entry name" value="P-loop_NTPase"/>
</dbReference>
<reference evidence="2" key="1">
    <citation type="journal article" date="2021" name="PeerJ">
        <title>Extensive microbial diversity within the chicken gut microbiome revealed by metagenomics and culture.</title>
        <authorList>
            <person name="Gilroy R."/>
            <person name="Ravi A."/>
            <person name="Getino M."/>
            <person name="Pursley I."/>
            <person name="Horton D.L."/>
            <person name="Alikhan N.F."/>
            <person name="Baker D."/>
            <person name="Gharbi K."/>
            <person name="Hall N."/>
            <person name="Watson M."/>
            <person name="Adriaenssens E.M."/>
            <person name="Foster-Nyarko E."/>
            <person name="Jarju S."/>
            <person name="Secka A."/>
            <person name="Antonio M."/>
            <person name="Oren A."/>
            <person name="Chaudhuri R.R."/>
            <person name="La Ragione R."/>
            <person name="Hildebrand F."/>
            <person name="Pallen M.J."/>
        </authorList>
    </citation>
    <scope>NUCLEOTIDE SEQUENCE</scope>
    <source>
        <strain evidence="2">9264</strain>
    </source>
</reference>
<dbReference type="SUPFAM" id="SSF52980">
    <property type="entry name" value="Restriction endonuclease-like"/>
    <property type="match status" value="1"/>
</dbReference>